<dbReference type="Pfam" id="PF08242">
    <property type="entry name" value="Methyltransf_12"/>
    <property type="match status" value="1"/>
</dbReference>
<evidence type="ECO:0000256" key="4">
    <source>
        <dbReference type="ARBA" id="ARBA00022857"/>
    </source>
</evidence>
<feature type="active site" description="Proton acceptor; for dehydratase activity" evidence="8">
    <location>
        <position position="954"/>
    </location>
</feature>
<dbReference type="SUPFAM" id="SSF50129">
    <property type="entry name" value="GroES-like"/>
    <property type="match status" value="1"/>
</dbReference>
<dbReference type="InterPro" id="IPR020843">
    <property type="entry name" value="ER"/>
</dbReference>
<evidence type="ECO:0000256" key="9">
    <source>
        <dbReference type="SAM" id="MobiDB-lite"/>
    </source>
</evidence>
<dbReference type="Gene3D" id="3.40.50.150">
    <property type="entry name" value="Vaccinia Virus protein VP39"/>
    <property type="match status" value="1"/>
</dbReference>
<sequence length="2494" mass="260770">MNVSLTPLQRAFLALQEAEARLDALRADMAAPIAVIGLGCRAPGGAADADSFWTLLAEGRDAVRPPPSGRWDHGALYDPDPDAPGRIAARAGSFIDDIDLFDADFFGLSPREAAAMDPQQRLLLEVCWEALENAGQAPDRLHGSATGVFMGAAGSDYAYMQMRAGAAALGPHFASGIAHSVLSGRVSYLLGLSGPSVSIDTACSSSLVAVHLACQALRNRECRLALAGGVNLILSPDIYTALSRARMLAPDGRCKAFDAGADGFGRGEGCAVVALKRLSDADSDGDRVLAVIRGSAVNQDGPSSSLTAPNGPAQQAVIRAALAQAGLTPDQIGYVEAHGTGTQLGDPLEAQALGAVFGSGRDAHQPLLIGSAKANVGHLEAAAGAIGLVKCVLALQHATIPAQPHFTTPSAHIAWDDWKLSVPRQTMPWPPIGGRRIAGVSAFGFSGTNAHLVVEAPPPAAAPEAAERSGWLIPLSAHRTDALRALAAATCDAIEPDARLADIARTLTLGRSNRAARAVIRTASAASLRSGLAALSRDEATGEWRMAELLSQEPPRVAFVFTGQGSQYTGMAAGLYRAAPAFRTAFDRCDQILTPLLGQSLRTSVLAQDDAGALQQTGLAQPALFTVEYALAEFLLGLGIKPVAVLGHSVGEFVAACVAGALDLQDALRLIAVRGSLMQSLPTGGAMAAIFAPEARVADALVSFEAEVAIAAVNGPAQTVISGVAAHVEAVCARFAAEDVRTQPLGVSHAFHSPLVTPILDAFEVEAAKASFSAPRVPIISNVTGQRLSSSELATSNYWRRHLRDRVRFADGLTSLAAMDVDICIEVGPHPALSAFGAAVFPDGQGPRFVPTLRRGADDWCSMLDAVGSLYLAGAEIDWRGLDPERAGRPIALPTARFRRQRHWFAEATGTVPPAAGAASGHPLLGVRLRSPLPDVVQFEAVLTPDAAPFLADHVVQQRVIMPAAAMIDMVLQAGKLIGGSPVAAEGMLITEPLVLSSDVPRIVQTVVRRDGESPASFEILSCDAADPAAGWLRHAQGDYGPIAEVGRRPLPPAALGEEIAGAQHYEELARRGLTFGPSLRGVRCARPGAGNAMGDITTPDAAGDGAFAIHPAQLDACLQVIAAALPAGTSTYLPVGIDRITVVRRPGRDVQAHVELEQHQPSLLRADVVICDGGGVVGRLEGVSLRPPRGAMSSDLYAVDWRPADIINAWMPAPGELARALDGRIVELEREHDLATYQHAFLALEEESVRSIVRALIALGWQPALGERVDVQSLAQRLAVVPRYHRALGRFLDILAEDGVLRRAGDAFVVNALPEASSIPDELALSDGTDARRAMAMACGRDLPGILAGRIDPLHVLFPGGASALAERLYRDSPESKAYNGLLAETIAGMVARAPAHRKVRILEVGGGSGGSTGWILQRLPPGRVDYCFTDVGTSLVERARDTFASFDFVSFRTLDLEADAGAQGLEPESFDIVIAANVVHATADLRRTLGRLRSLLGPGGMLCLLEMTGFERWIDITFGLTDGWWLGTDLDLRPAYPLLDRRRWIDVLASSGFTAAEIGPALATSREALFVARRVDAPPQRVAIVGEGNGLAAALAARITAAGGEAQVVDAAAGLDVSVDALIHLGFLDLPALEPGDGGAALRHQRDAFAPLLAAVQAAAARGGRSPRLWLLATGAVAVGAHELADPGQATVLGFRRAAALEHPEWQPTLIDLDPSLPPPAQADIVMAHLATSAAEAEIAVRGGHVFVSRLGHLAAPRDAPRLRLEAAATGTIGDLDLVPFERCPPGPGSVEIRVAASGLNFRDVMNAVGMRADGEPLGGECAGVVTAVGPGVDGVQVGDSVVATAAGAFASHVLADARCVVPRPRGLTHAQAAALPLVAMTARHALEELAGLRAGQSVLIHAGAGGVGLAAIQIAQRAGATIFATAGSDAKRALLRGLGVAHVLSSRTLEFEAEIGRLTNGGGVDVVLNSLSGPFIGASVRSLAPAGIFIEIGKRDIWSPGAFRDERPRGRYHVVDLSITRLDDPARWGAMLRSLMDDVARGAFKPLPVRTFPLTQAADAFACMAQARHIGKLVLTAGDGDSRDLADLDPGGVYLVTGGFAGLGLETARRLVVRGARWLALLGRSSPGPEAQTLIGGWRAAGVDVLVLRADVGDDAELADAFDTIDRTGRPLRGVVHAAGALADGALSQQQWERFSMPLKAKVAGAWALHRLTRDRQLDFFVLYSSLAATLGSAGQVNHAAANAFMDALAQFRRGRGLPGLSIGWGAWSDIGAAAARGVDQSVAKRGIGSIAPEQGMDLLESLVGQAPAHVVVSPIQWPRYLAPFDGAVPSLLSDFRRDDADRPHASRDGAGREATPDPVLRELEAAAPAARRGMLVDFVGRTVARVLGRQGEGDLDPRRPLNEMGLDSLLAVELRNHLGASLGLSRVLPATLVFTCPTIEALADHLEERLVSPSPETAAPVSTAPADPLTAIDGMSDAEIEALFARMVRT</sequence>
<gene>
    <name evidence="13" type="primary">wcbR</name>
    <name evidence="13" type="ORF">GCM10010994_40680</name>
</gene>
<comment type="function">
    <text evidence="7">Involved in production of the polyketide antibiotic thailandamide.</text>
</comment>
<dbReference type="SUPFAM" id="SSF53335">
    <property type="entry name" value="S-adenosyl-L-methionine-dependent methyltransferases"/>
    <property type="match status" value="1"/>
</dbReference>
<dbReference type="InterPro" id="IPR001227">
    <property type="entry name" value="Ac_transferase_dom_sf"/>
</dbReference>
<dbReference type="CDD" id="cd08955">
    <property type="entry name" value="KR_2_FAS_SDR_x"/>
    <property type="match status" value="1"/>
</dbReference>
<dbReference type="InterPro" id="IPR011032">
    <property type="entry name" value="GroES-like_sf"/>
</dbReference>
<dbReference type="FunFam" id="3.40.47.10:FF:000019">
    <property type="entry name" value="Polyketide synthase type I"/>
    <property type="match status" value="1"/>
</dbReference>
<feature type="domain" description="Ketosynthase family 3 (KS3)" evidence="11">
    <location>
        <begin position="30"/>
        <end position="456"/>
    </location>
</feature>
<dbReference type="GO" id="GO:0006633">
    <property type="term" value="P:fatty acid biosynthetic process"/>
    <property type="evidence" value="ECO:0007669"/>
    <property type="project" value="InterPro"/>
</dbReference>
<evidence type="ECO:0000256" key="8">
    <source>
        <dbReference type="PROSITE-ProRule" id="PRU01363"/>
    </source>
</evidence>
<dbReference type="SMART" id="SM01294">
    <property type="entry name" value="PKS_PP_betabranch"/>
    <property type="match status" value="1"/>
</dbReference>
<keyword evidence="1" id="KW-0596">Phosphopantetheine</keyword>
<dbReference type="Pfam" id="PF00550">
    <property type="entry name" value="PP-binding"/>
    <property type="match status" value="1"/>
</dbReference>
<dbReference type="InterPro" id="IPR016039">
    <property type="entry name" value="Thiolase-like"/>
</dbReference>
<dbReference type="SMART" id="SM00827">
    <property type="entry name" value="PKS_AT"/>
    <property type="match status" value="1"/>
</dbReference>
<dbReference type="InterPro" id="IPR016035">
    <property type="entry name" value="Acyl_Trfase/lysoPLipase"/>
</dbReference>
<dbReference type="GO" id="GO:0004315">
    <property type="term" value="F:3-oxoacyl-[acyl-carrier-protein] synthase activity"/>
    <property type="evidence" value="ECO:0007669"/>
    <property type="project" value="InterPro"/>
</dbReference>
<accession>A0A916UM82</accession>
<dbReference type="Pfam" id="PF02801">
    <property type="entry name" value="Ketoacyl-synt_C"/>
    <property type="match status" value="1"/>
</dbReference>
<dbReference type="InterPro" id="IPR013154">
    <property type="entry name" value="ADH-like_N"/>
</dbReference>
<dbReference type="InterPro" id="IPR006162">
    <property type="entry name" value="Ppantetheine_attach_site"/>
</dbReference>
<evidence type="ECO:0000313" key="14">
    <source>
        <dbReference type="Proteomes" id="UP000637002"/>
    </source>
</evidence>
<dbReference type="GO" id="GO:0004312">
    <property type="term" value="F:fatty acid synthase activity"/>
    <property type="evidence" value="ECO:0007669"/>
    <property type="project" value="TreeGrafter"/>
</dbReference>
<keyword evidence="4" id="KW-0521">NADP</keyword>
<dbReference type="Pfam" id="PF00109">
    <property type="entry name" value="ketoacyl-synt"/>
    <property type="match status" value="1"/>
</dbReference>
<dbReference type="Gene3D" id="3.40.50.720">
    <property type="entry name" value="NAD(P)-binding Rossmann-like Domain"/>
    <property type="match status" value="3"/>
</dbReference>
<dbReference type="Gene3D" id="3.40.47.10">
    <property type="match status" value="1"/>
</dbReference>
<dbReference type="InterPro" id="IPR014030">
    <property type="entry name" value="Ketoacyl_synth_N"/>
</dbReference>
<dbReference type="InterPro" id="IPR009081">
    <property type="entry name" value="PP-bd_ACP"/>
</dbReference>
<dbReference type="InterPro" id="IPR029063">
    <property type="entry name" value="SAM-dependent_MTases_sf"/>
</dbReference>
<evidence type="ECO:0000256" key="5">
    <source>
        <dbReference type="ARBA" id="ARBA00023268"/>
    </source>
</evidence>
<evidence type="ECO:0000256" key="3">
    <source>
        <dbReference type="ARBA" id="ARBA00022679"/>
    </source>
</evidence>
<evidence type="ECO:0000256" key="7">
    <source>
        <dbReference type="ARBA" id="ARBA00054155"/>
    </source>
</evidence>
<dbReference type="InterPro" id="IPR049552">
    <property type="entry name" value="PKS_DH_N"/>
</dbReference>
<dbReference type="Pfam" id="PF00698">
    <property type="entry name" value="Acyl_transf_1"/>
    <property type="match status" value="1"/>
</dbReference>
<dbReference type="InterPro" id="IPR050091">
    <property type="entry name" value="PKS_NRPS_Biosynth_Enz"/>
</dbReference>
<organism evidence="13 14">
    <name type="scientific">Chelatococcus reniformis</name>
    <dbReference type="NCBI Taxonomy" id="1494448"/>
    <lineage>
        <taxon>Bacteria</taxon>
        <taxon>Pseudomonadati</taxon>
        <taxon>Pseudomonadota</taxon>
        <taxon>Alphaproteobacteria</taxon>
        <taxon>Hyphomicrobiales</taxon>
        <taxon>Chelatococcaceae</taxon>
        <taxon>Chelatococcus</taxon>
    </lineage>
</organism>
<dbReference type="GO" id="GO:0005886">
    <property type="term" value="C:plasma membrane"/>
    <property type="evidence" value="ECO:0007669"/>
    <property type="project" value="TreeGrafter"/>
</dbReference>
<dbReference type="InterPro" id="IPR036736">
    <property type="entry name" value="ACP-like_sf"/>
</dbReference>
<dbReference type="GO" id="GO:0071770">
    <property type="term" value="P:DIM/DIP cell wall layer assembly"/>
    <property type="evidence" value="ECO:0007669"/>
    <property type="project" value="TreeGrafter"/>
</dbReference>
<dbReference type="EMBL" id="BMGG01000007">
    <property type="protein sequence ID" value="GGC78313.1"/>
    <property type="molecule type" value="Genomic_DNA"/>
</dbReference>
<keyword evidence="14" id="KW-1185">Reference proteome</keyword>
<dbReference type="InterPro" id="IPR020806">
    <property type="entry name" value="PKS_PP-bd"/>
</dbReference>
<feature type="domain" description="PKS/mFAS DH" evidence="12">
    <location>
        <begin position="922"/>
        <end position="1195"/>
    </location>
</feature>
<evidence type="ECO:0000259" key="12">
    <source>
        <dbReference type="PROSITE" id="PS52019"/>
    </source>
</evidence>
<dbReference type="Gene3D" id="3.90.180.10">
    <property type="entry name" value="Medium-chain alcohol dehydrogenases, catalytic domain"/>
    <property type="match status" value="1"/>
</dbReference>
<dbReference type="Pfam" id="PF16197">
    <property type="entry name" value="KAsynt_C_assoc"/>
    <property type="match status" value="1"/>
</dbReference>
<dbReference type="Pfam" id="PF08659">
    <property type="entry name" value="KR"/>
    <property type="match status" value="1"/>
</dbReference>
<name>A0A916UM82_9HYPH</name>
<dbReference type="SMART" id="SM00829">
    <property type="entry name" value="PKS_ER"/>
    <property type="match status" value="1"/>
</dbReference>
<reference evidence="13" key="2">
    <citation type="submission" date="2020-09" db="EMBL/GenBank/DDBJ databases">
        <authorList>
            <person name="Sun Q."/>
            <person name="Zhou Y."/>
        </authorList>
    </citation>
    <scope>NUCLEOTIDE SEQUENCE</scope>
    <source>
        <strain evidence="13">CGMCC 1.12919</strain>
    </source>
</reference>
<dbReference type="SMART" id="SM00822">
    <property type="entry name" value="PKS_KR"/>
    <property type="match status" value="1"/>
</dbReference>
<dbReference type="SUPFAM" id="SSF53901">
    <property type="entry name" value="Thiolase-like"/>
    <property type="match status" value="1"/>
</dbReference>
<dbReference type="FunFam" id="3.40.50.720:FF:000209">
    <property type="entry name" value="Polyketide synthase Pks12"/>
    <property type="match status" value="1"/>
</dbReference>
<dbReference type="Pfam" id="PF21089">
    <property type="entry name" value="PKS_DH_N"/>
    <property type="match status" value="1"/>
</dbReference>
<dbReference type="PROSITE" id="PS00606">
    <property type="entry name" value="KS3_1"/>
    <property type="match status" value="1"/>
</dbReference>
<dbReference type="InterPro" id="IPR014043">
    <property type="entry name" value="Acyl_transferase_dom"/>
</dbReference>
<dbReference type="Gene3D" id="3.30.70.3290">
    <property type="match status" value="1"/>
</dbReference>
<dbReference type="SUPFAM" id="SSF51735">
    <property type="entry name" value="NAD(P)-binding Rossmann-fold domains"/>
    <property type="match status" value="3"/>
</dbReference>
<dbReference type="FunFam" id="3.40.366.10:FF:000002">
    <property type="entry name" value="Probable polyketide synthase 2"/>
    <property type="match status" value="1"/>
</dbReference>
<comment type="caution">
    <text evidence="13">The sequence shown here is derived from an EMBL/GenBank/DDBJ whole genome shotgun (WGS) entry which is preliminary data.</text>
</comment>
<dbReference type="SUPFAM" id="SSF55048">
    <property type="entry name" value="Probable ACP-binding domain of malonyl-CoA ACP transacylase"/>
    <property type="match status" value="1"/>
</dbReference>
<dbReference type="PROSITE" id="PS00012">
    <property type="entry name" value="PHOSPHOPANTETHEINE"/>
    <property type="match status" value="1"/>
</dbReference>
<feature type="region of interest" description="C-terminal hotdog fold" evidence="8">
    <location>
        <begin position="1057"/>
        <end position="1195"/>
    </location>
</feature>
<dbReference type="InterPro" id="IPR018201">
    <property type="entry name" value="Ketoacyl_synth_AS"/>
</dbReference>
<dbReference type="InterPro" id="IPR013217">
    <property type="entry name" value="Methyltransf_12"/>
</dbReference>
<dbReference type="PANTHER" id="PTHR43775:SF37">
    <property type="entry name" value="SI:DKEY-61P9.11"/>
    <property type="match status" value="1"/>
</dbReference>
<dbReference type="InterPro" id="IPR013968">
    <property type="entry name" value="PKS_KR"/>
</dbReference>
<dbReference type="Gene3D" id="3.10.129.10">
    <property type="entry name" value="Hotdog Thioesterase"/>
    <property type="match status" value="1"/>
</dbReference>
<feature type="region of interest" description="N-terminal hotdog fold" evidence="8">
    <location>
        <begin position="922"/>
        <end position="1047"/>
    </location>
</feature>
<protein>
    <submittedName>
        <fullName evidence="13">Type I polyketide synthase</fullName>
    </submittedName>
</protein>
<feature type="active site" description="Proton donor; for dehydratase activity" evidence="8">
    <location>
        <position position="1116"/>
    </location>
</feature>
<dbReference type="Pfam" id="PF13602">
    <property type="entry name" value="ADH_zinc_N_2"/>
    <property type="match status" value="1"/>
</dbReference>
<dbReference type="InterPro" id="IPR036291">
    <property type="entry name" value="NAD(P)-bd_dom_sf"/>
</dbReference>
<evidence type="ECO:0000256" key="2">
    <source>
        <dbReference type="ARBA" id="ARBA00022553"/>
    </source>
</evidence>
<feature type="domain" description="Carrier" evidence="10">
    <location>
        <begin position="2377"/>
        <end position="2454"/>
    </location>
</feature>
<dbReference type="RefSeq" id="WP_188611002.1">
    <property type="nucleotide sequence ID" value="NZ_BMGG01000007.1"/>
</dbReference>
<dbReference type="InterPro" id="IPR049551">
    <property type="entry name" value="PKS_DH_C"/>
</dbReference>
<evidence type="ECO:0000259" key="11">
    <source>
        <dbReference type="PROSITE" id="PS52004"/>
    </source>
</evidence>
<keyword evidence="3" id="KW-0808">Transferase</keyword>
<dbReference type="Gene3D" id="1.10.1200.10">
    <property type="entry name" value="ACP-like"/>
    <property type="match status" value="1"/>
</dbReference>
<dbReference type="GO" id="GO:0005737">
    <property type="term" value="C:cytoplasm"/>
    <property type="evidence" value="ECO:0007669"/>
    <property type="project" value="TreeGrafter"/>
</dbReference>
<dbReference type="Pfam" id="PF08240">
    <property type="entry name" value="ADH_N"/>
    <property type="match status" value="1"/>
</dbReference>
<dbReference type="CDD" id="cd00833">
    <property type="entry name" value="PKS"/>
    <property type="match status" value="1"/>
</dbReference>
<dbReference type="Gene3D" id="3.40.366.10">
    <property type="entry name" value="Malonyl-Coenzyme A Acyl Carrier Protein, domain 2"/>
    <property type="match status" value="1"/>
</dbReference>
<dbReference type="InterPro" id="IPR020807">
    <property type="entry name" value="PKS_DH"/>
</dbReference>
<dbReference type="Gene3D" id="3.10.129.120">
    <property type="match status" value="1"/>
</dbReference>
<dbReference type="InterPro" id="IPR049900">
    <property type="entry name" value="PKS_mFAS_DH"/>
</dbReference>
<keyword evidence="2" id="KW-0597">Phosphoprotein</keyword>
<evidence type="ECO:0000256" key="1">
    <source>
        <dbReference type="ARBA" id="ARBA00022450"/>
    </source>
</evidence>
<evidence type="ECO:0000256" key="6">
    <source>
        <dbReference type="ARBA" id="ARBA00023315"/>
    </source>
</evidence>
<dbReference type="PROSITE" id="PS50075">
    <property type="entry name" value="CARRIER"/>
    <property type="match status" value="1"/>
</dbReference>
<dbReference type="CDD" id="cd05195">
    <property type="entry name" value="enoyl_red"/>
    <property type="match status" value="1"/>
</dbReference>
<dbReference type="GO" id="GO:0031177">
    <property type="term" value="F:phosphopantetheine binding"/>
    <property type="evidence" value="ECO:0007669"/>
    <property type="project" value="InterPro"/>
</dbReference>
<dbReference type="Proteomes" id="UP000637002">
    <property type="component" value="Unassembled WGS sequence"/>
</dbReference>
<dbReference type="SUPFAM" id="SSF47336">
    <property type="entry name" value="ACP-like"/>
    <property type="match status" value="1"/>
</dbReference>
<dbReference type="InterPro" id="IPR020841">
    <property type="entry name" value="PKS_Beta-ketoAc_synthase_dom"/>
</dbReference>
<dbReference type="Pfam" id="PF14765">
    <property type="entry name" value="PS-DH"/>
    <property type="match status" value="1"/>
</dbReference>
<dbReference type="PANTHER" id="PTHR43775">
    <property type="entry name" value="FATTY ACID SYNTHASE"/>
    <property type="match status" value="1"/>
</dbReference>
<proteinExistence type="predicted"/>
<keyword evidence="5" id="KW-0511">Multifunctional enzyme</keyword>
<evidence type="ECO:0000259" key="10">
    <source>
        <dbReference type="PROSITE" id="PS50075"/>
    </source>
</evidence>
<dbReference type="PROSITE" id="PS52004">
    <property type="entry name" value="KS3_2"/>
    <property type="match status" value="1"/>
</dbReference>
<dbReference type="SMART" id="SM00823">
    <property type="entry name" value="PKS_PP"/>
    <property type="match status" value="1"/>
</dbReference>
<dbReference type="PROSITE" id="PS52019">
    <property type="entry name" value="PKS_MFAS_DH"/>
    <property type="match status" value="1"/>
</dbReference>
<dbReference type="GO" id="GO:0016491">
    <property type="term" value="F:oxidoreductase activity"/>
    <property type="evidence" value="ECO:0007669"/>
    <property type="project" value="InterPro"/>
</dbReference>
<dbReference type="InterPro" id="IPR032821">
    <property type="entry name" value="PKS_assoc"/>
</dbReference>
<feature type="region of interest" description="Disordered" evidence="9">
    <location>
        <begin position="2342"/>
        <end position="2362"/>
    </location>
</feature>
<reference evidence="13" key="1">
    <citation type="journal article" date="2014" name="Int. J. Syst. Evol. Microbiol.">
        <title>Complete genome sequence of Corynebacterium casei LMG S-19264T (=DSM 44701T), isolated from a smear-ripened cheese.</title>
        <authorList>
            <consortium name="US DOE Joint Genome Institute (JGI-PGF)"/>
            <person name="Walter F."/>
            <person name="Albersmeier A."/>
            <person name="Kalinowski J."/>
            <person name="Ruckert C."/>
        </authorList>
    </citation>
    <scope>NUCLEOTIDE SEQUENCE</scope>
    <source>
        <strain evidence="13">CGMCC 1.12919</strain>
    </source>
</reference>
<dbReference type="InterPro" id="IPR016036">
    <property type="entry name" value="Malonyl_transacylase_ACP-bd"/>
</dbReference>
<evidence type="ECO:0000313" key="13">
    <source>
        <dbReference type="EMBL" id="GGC78313.1"/>
    </source>
</evidence>
<dbReference type="SMART" id="SM00825">
    <property type="entry name" value="PKS_KS"/>
    <property type="match status" value="1"/>
</dbReference>
<keyword evidence="6" id="KW-0012">Acyltransferase</keyword>
<dbReference type="SMART" id="SM00826">
    <property type="entry name" value="PKS_DH"/>
    <property type="match status" value="1"/>
</dbReference>
<dbReference type="SUPFAM" id="SSF52151">
    <property type="entry name" value="FabD/lysophospholipase-like"/>
    <property type="match status" value="1"/>
</dbReference>
<dbReference type="InterPro" id="IPR057326">
    <property type="entry name" value="KR_dom"/>
</dbReference>
<dbReference type="InterPro" id="IPR014031">
    <property type="entry name" value="Ketoacyl_synth_C"/>
</dbReference>